<dbReference type="OrthoDB" id="251770at2759"/>
<feature type="compositionally biased region" description="Basic and acidic residues" evidence="2">
    <location>
        <begin position="249"/>
        <end position="264"/>
    </location>
</feature>
<gene>
    <name evidence="4" type="ORF">PICMEDRAFT_18239</name>
</gene>
<keyword evidence="1" id="KW-0677">Repeat</keyword>
<proteinExistence type="predicted"/>
<dbReference type="EMBL" id="KV454007">
    <property type="protein sequence ID" value="ODQ44319.1"/>
    <property type="molecule type" value="Genomic_DNA"/>
</dbReference>
<dbReference type="PANTHER" id="PTHR13561:SF20">
    <property type="entry name" value="DNA TOPOISOMERASE 2-BINDING PROTEIN 1"/>
    <property type="match status" value="1"/>
</dbReference>
<sequence length="540" mass="61998">MTFQVVVTSTALTEVEAKVLEKALQENFCMVKYSPDLTSEVQVLILNKKDPFKHWLKSKKFMYVTAYRPDIRVIDFDDICNRKGEQPSAILLKIRQVKPFEGLQISLCRLEEGLSEKIHSVVESNGGKVIHHLTNETDVMVSMIAEGKRYEAALKWGVAVVSPDWCYDSVDRGLPLNTRYYKLLQNMAGVVTKLNYEGEEDKTGSETVVKTYRLGRRADACDWEKLKEWRDNEHARKLEDYIKSKIDGTEHNKHNDEAAHKGSSEDTNEENFTLFEENVTDLNSNKRVFSQLDQVDDEDKVVKIKKVGKAGELWNSMMHKEKKINPKFANMKTLQNNTRESKCPILQGLKFKTIGYSSRENEKLAKVIAKFGGKVTTDPEDQVNFTVVNFRYNEIVQGYNLITELAIERFIFNEKVDAGDYLWCKPFFVDQTKPVSAFKEKFFIGNEEIGKDGQDGKVKVSITGFEGTDLSQMERLLKEKLSPWVEFQQIFSQACQLLVVGLSGHTNTGRLRKQQLARRWNIPVFLVEDFYAKVLELSAM</sequence>
<dbReference type="Pfam" id="PF12738">
    <property type="entry name" value="PTCB-BRCT"/>
    <property type="match status" value="1"/>
</dbReference>
<dbReference type="PROSITE" id="PS50172">
    <property type="entry name" value="BRCT"/>
    <property type="match status" value="2"/>
</dbReference>
<feature type="domain" description="BRCT" evidence="3">
    <location>
        <begin position="95"/>
        <end position="183"/>
    </location>
</feature>
<evidence type="ECO:0000256" key="2">
    <source>
        <dbReference type="SAM" id="MobiDB-lite"/>
    </source>
</evidence>
<dbReference type="GO" id="GO:0006270">
    <property type="term" value="P:DNA replication initiation"/>
    <property type="evidence" value="ECO:0007669"/>
    <property type="project" value="TreeGrafter"/>
</dbReference>
<dbReference type="SMART" id="SM00292">
    <property type="entry name" value="BRCT"/>
    <property type="match status" value="2"/>
</dbReference>
<dbReference type="RefSeq" id="XP_019015432.1">
    <property type="nucleotide sequence ID" value="XM_019161918.1"/>
</dbReference>
<evidence type="ECO:0000256" key="1">
    <source>
        <dbReference type="ARBA" id="ARBA00022737"/>
    </source>
</evidence>
<dbReference type="GeneID" id="30178605"/>
<evidence type="ECO:0000313" key="4">
    <source>
        <dbReference type="EMBL" id="ODQ44319.1"/>
    </source>
</evidence>
<dbReference type="AlphaFoldDB" id="A0A1E3NDW6"/>
<dbReference type="Proteomes" id="UP000094455">
    <property type="component" value="Unassembled WGS sequence"/>
</dbReference>
<dbReference type="SUPFAM" id="SSF52113">
    <property type="entry name" value="BRCT domain"/>
    <property type="match status" value="2"/>
</dbReference>
<dbReference type="InterPro" id="IPR036420">
    <property type="entry name" value="BRCT_dom_sf"/>
</dbReference>
<accession>A0A1E3NDW6</accession>
<dbReference type="PANTHER" id="PTHR13561">
    <property type="entry name" value="DNA REPLICATION REGULATOR DPB11-RELATED"/>
    <property type="match status" value="1"/>
</dbReference>
<dbReference type="GO" id="GO:0033314">
    <property type="term" value="P:mitotic DNA replication checkpoint signaling"/>
    <property type="evidence" value="ECO:0007669"/>
    <property type="project" value="TreeGrafter"/>
</dbReference>
<dbReference type="InterPro" id="IPR001357">
    <property type="entry name" value="BRCT_dom"/>
</dbReference>
<evidence type="ECO:0000259" key="3">
    <source>
        <dbReference type="PROSITE" id="PS50172"/>
    </source>
</evidence>
<keyword evidence="5" id="KW-1185">Reference proteome</keyword>
<dbReference type="GO" id="GO:0007095">
    <property type="term" value="P:mitotic G2 DNA damage checkpoint signaling"/>
    <property type="evidence" value="ECO:0007669"/>
    <property type="project" value="TreeGrafter"/>
</dbReference>
<organism evidence="4 5">
    <name type="scientific">Pichia membranifaciens NRRL Y-2026</name>
    <dbReference type="NCBI Taxonomy" id="763406"/>
    <lineage>
        <taxon>Eukaryota</taxon>
        <taxon>Fungi</taxon>
        <taxon>Dikarya</taxon>
        <taxon>Ascomycota</taxon>
        <taxon>Saccharomycotina</taxon>
        <taxon>Pichiomycetes</taxon>
        <taxon>Pichiales</taxon>
        <taxon>Pichiaceae</taxon>
        <taxon>Pichia</taxon>
    </lineage>
</organism>
<evidence type="ECO:0000313" key="5">
    <source>
        <dbReference type="Proteomes" id="UP000094455"/>
    </source>
</evidence>
<protein>
    <recommendedName>
        <fullName evidence="3">BRCT domain-containing protein</fullName>
    </recommendedName>
</protein>
<feature type="region of interest" description="Disordered" evidence="2">
    <location>
        <begin position="249"/>
        <end position="269"/>
    </location>
</feature>
<feature type="domain" description="BRCT" evidence="3">
    <location>
        <begin position="341"/>
        <end position="389"/>
    </location>
</feature>
<dbReference type="STRING" id="763406.A0A1E3NDW6"/>
<name>A0A1E3NDW6_9ASCO</name>
<reference evidence="4 5" key="1">
    <citation type="journal article" date="2016" name="Proc. Natl. Acad. Sci. U.S.A.">
        <title>Comparative genomics of biotechnologically important yeasts.</title>
        <authorList>
            <person name="Riley R."/>
            <person name="Haridas S."/>
            <person name="Wolfe K.H."/>
            <person name="Lopes M.R."/>
            <person name="Hittinger C.T."/>
            <person name="Goeker M."/>
            <person name="Salamov A.A."/>
            <person name="Wisecaver J.H."/>
            <person name="Long T.M."/>
            <person name="Calvey C.H."/>
            <person name="Aerts A.L."/>
            <person name="Barry K.W."/>
            <person name="Choi C."/>
            <person name="Clum A."/>
            <person name="Coughlan A.Y."/>
            <person name="Deshpande S."/>
            <person name="Douglass A.P."/>
            <person name="Hanson S.J."/>
            <person name="Klenk H.-P."/>
            <person name="LaButti K.M."/>
            <person name="Lapidus A."/>
            <person name="Lindquist E.A."/>
            <person name="Lipzen A.M."/>
            <person name="Meier-Kolthoff J.P."/>
            <person name="Ohm R.A."/>
            <person name="Otillar R.P."/>
            <person name="Pangilinan J.L."/>
            <person name="Peng Y."/>
            <person name="Rokas A."/>
            <person name="Rosa C.A."/>
            <person name="Scheuner C."/>
            <person name="Sibirny A.A."/>
            <person name="Slot J.C."/>
            <person name="Stielow J.B."/>
            <person name="Sun H."/>
            <person name="Kurtzman C.P."/>
            <person name="Blackwell M."/>
            <person name="Grigoriev I.V."/>
            <person name="Jeffries T.W."/>
        </authorList>
    </citation>
    <scope>NUCLEOTIDE SEQUENCE [LARGE SCALE GENOMIC DNA]</scope>
    <source>
        <strain evidence="4 5">NRRL Y-2026</strain>
    </source>
</reference>
<dbReference type="Gene3D" id="3.40.50.10190">
    <property type="entry name" value="BRCT domain"/>
    <property type="match status" value="3"/>
</dbReference>